<sequence length="100" mass="12167">MERLICLLDKTLDDHEEKRIHQKRLWNRKLELELIPKKIKQDSRPFYIPGKVLDRLGLKIFETIPFFLSQKTQKVYPIWGICHFPNFFDIFLRKAHGYII</sequence>
<proteinExistence type="predicted"/>
<evidence type="ECO:0000313" key="1">
    <source>
        <dbReference type="EMBL" id="CAG9314828.1"/>
    </source>
</evidence>
<accession>A0AAU9INU5</accession>
<evidence type="ECO:0000313" key="2">
    <source>
        <dbReference type="Proteomes" id="UP001162131"/>
    </source>
</evidence>
<comment type="caution">
    <text evidence="1">The sequence shown here is derived from an EMBL/GenBank/DDBJ whole genome shotgun (WGS) entry which is preliminary data.</text>
</comment>
<dbReference type="AlphaFoldDB" id="A0AAU9INU5"/>
<protein>
    <submittedName>
        <fullName evidence="1">Uncharacterized protein</fullName>
    </submittedName>
</protein>
<organism evidence="1 2">
    <name type="scientific">Blepharisma stoltei</name>
    <dbReference type="NCBI Taxonomy" id="1481888"/>
    <lineage>
        <taxon>Eukaryota</taxon>
        <taxon>Sar</taxon>
        <taxon>Alveolata</taxon>
        <taxon>Ciliophora</taxon>
        <taxon>Postciliodesmatophora</taxon>
        <taxon>Heterotrichea</taxon>
        <taxon>Heterotrichida</taxon>
        <taxon>Blepharismidae</taxon>
        <taxon>Blepharisma</taxon>
    </lineage>
</organism>
<keyword evidence="2" id="KW-1185">Reference proteome</keyword>
<reference evidence="1" key="1">
    <citation type="submission" date="2021-09" db="EMBL/GenBank/DDBJ databases">
        <authorList>
            <consortium name="AG Swart"/>
            <person name="Singh M."/>
            <person name="Singh A."/>
            <person name="Seah K."/>
            <person name="Emmerich C."/>
        </authorList>
    </citation>
    <scope>NUCLEOTIDE SEQUENCE</scope>
    <source>
        <strain evidence="1">ATCC30299</strain>
    </source>
</reference>
<dbReference type="EMBL" id="CAJZBQ010000012">
    <property type="protein sequence ID" value="CAG9314828.1"/>
    <property type="molecule type" value="Genomic_DNA"/>
</dbReference>
<name>A0AAU9INU5_9CILI</name>
<gene>
    <name evidence="1" type="ORF">BSTOLATCC_MIC11823</name>
</gene>
<dbReference type="Proteomes" id="UP001162131">
    <property type="component" value="Unassembled WGS sequence"/>
</dbReference>